<dbReference type="AlphaFoldDB" id="A0A834KU36"/>
<name>A0A834KU36_VESVU</name>
<accession>A0A834KU36</accession>
<proteinExistence type="predicted"/>
<dbReference type="EMBL" id="JACSEA010000001">
    <property type="protein sequence ID" value="KAF7412047.1"/>
    <property type="molecule type" value="Genomic_DNA"/>
</dbReference>
<organism evidence="1 2">
    <name type="scientific">Vespula vulgaris</name>
    <name type="common">Yellow jacket</name>
    <name type="synonym">Wasp</name>
    <dbReference type="NCBI Taxonomy" id="7454"/>
    <lineage>
        <taxon>Eukaryota</taxon>
        <taxon>Metazoa</taxon>
        <taxon>Ecdysozoa</taxon>
        <taxon>Arthropoda</taxon>
        <taxon>Hexapoda</taxon>
        <taxon>Insecta</taxon>
        <taxon>Pterygota</taxon>
        <taxon>Neoptera</taxon>
        <taxon>Endopterygota</taxon>
        <taxon>Hymenoptera</taxon>
        <taxon>Apocrita</taxon>
        <taxon>Aculeata</taxon>
        <taxon>Vespoidea</taxon>
        <taxon>Vespidae</taxon>
        <taxon>Vespinae</taxon>
        <taxon>Vespula</taxon>
    </lineage>
</organism>
<dbReference type="Proteomes" id="UP000614350">
    <property type="component" value="Unassembled WGS sequence"/>
</dbReference>
<sequence length="137" mass="15723">MLFEGVRTSLLIGSTKYAQRRIVRMENTQERFQRRRQSLNDAEKETLAKMLGKFRVAVVYNVSERMSRRKKQSGALRAQLFHRQLAGGCKIVRSKHPFSPRCHDAVAARGLRFRPSVENPDILHFPLLLSVSKSQSG</sequence>
<keyword evidence="2" id="KW-1185">Reference proteome</keyword>
<evidence type="ECO:0000313" key="1">
    <source>
        <dbReference type="EMBL" id="KAF7412047.1"/>
    </source>
</evidence>
<reference evidence="1" key="1">
    <citation type="journal article" date="2020" name="G3 (Bethesda)">
        <title>High-Quality Assemblies for Three Invasive Social Wasps from the &lt;i&gt;Vespula&lt;/i&gt; Genus.</title>
        <authorList>
            <person name="Harrop T.W.R."/>
            <person name="Guhlin J."/>
            <person name="McLaughlin G.M."/>
            <person name="Permina E."/>
            <person name="Stockwell P."/>
            <person name="Gilligan J."/>
            <person name="Le Lec M.F."/>
            <person name="Gruber M.A.M."/>
            <person name="Quinn O."/>
            <person name="Lovegrove M."/>
            <person name="Duncan E.J."/>
            <person name="Remnant E.J."/>
            <person name="Van Eeckhoven J."/>
            <person name="Graham B."/>
            <person name="Knapp R.A."/>
            <person name="Langford K.W."/>
            <person name="Kronenberg Z."/>
            <person name="Press M.O."/>
            <person name="Eacker S.M."/>
            <person name="Wilson-Rankin E.E."/>
            <person name="Purcell J."/>
            <person name="Lester P.J."/>
            <person name="Dearden P.K."/>
        </authorList>
    </citation>
    <scope>NUCLEOTIDE SEQUENCE</scope>
    <source>
        <strain evidence="1">Marl-1</strain>
    </source>
</reference>
<gene>
    <name evidence="1" type="ORF">HZH66_000943</name>
</gene>
<protein>
    <submittedName>
        <fullName evidence="1">Uncharacterized protein</fullName>
    </submittedName>
</protein>
<evidence type="ECO:0000313" key="2">
    <source>
        <dbReference type="Proteomes" id="UP000614350"/>
    </source>
</evidence>
<comment type="caution">
    <text evidence="1">The sequence shown here is derived from an EMBL/GenBank/DDBJ whole genome shotgun (WGS) entry which is preliminary data.</text>
</comment>